<proteinExistence type="predicted"/>
<dbReference type="EMBL" id="JAHDYR010000006">
    <property type="protein sequence ID" value="KAG9396300.1"/>
    <property type="molecule type" value="Genomic_DNA"/>
</dbReference>
<dbReference type="Proteomes" id="UP000717585">
    <property type="component" value="Unassembled WGS sequence"/>
</dbReference>
<evidence type="ECO:0000313" key="3">
    <source>
        <dbReference type="Proteomes" id="UP000717585"/>
    </source>
</evidence>
<dbReference type="Gene3D" id="3.40.50.2300">
    <property type="match status" value="1"/>
</dbReference>
<dbReference type="AlphaFoldDB" id="A0A8J6B198"/>
<dbReference type="PANTHER" id="PTHR22891">
    <property type="entry name" value="EUKARYOTIC TRANSLATION INITIATION FACTOR 2C"/>
    <property type="match status" value="1"/>
</dbReference>
<dbReference type="InterPro" id="IPR012337">
    <property type="entry name" value="RNaseH-like_sf"/>
</dbReference>
<gene>
    <name evidence="2" type="ORF">J8273_2031</name>
</gene>
<dbReference type="InterPro" id="IPR003165">
    <property type="entry name" value="Piwi"/>
</dbReference>
<evidence type="ECO:0000313" key="2">
    <source>
        <dbReference type="EMBL" id="KAG9396300.1"/>
    </source>
</evidence>
<organism evidence="2 3">
    <name type="scientific">Carpediemonas membranifera</name>
    <dbReference type="NCBI Taxonomy" id="201153"/>
    <lineage>
        <taxon>Eukaryota</taxon>
        <taxon>Metamonada</taxon>
        <taxon>Carpediemonas-like organisms</taxon>
        <taxon>Carpediemonas</taxon>
    </lineage>
</organism>
<dbReference type="OrthoDB" id="445936at2759"/>
<evidence type="ECO:0000259" key="1">
    <source>
        <dbReference type="PROSITE" id="PS50822"/>
    </source>
</evidence>
<dbReference type="PROSITE" id="PS50822">
    <property type="entry name" value="PIWI"/>
    <property type="match status" value="1"/>
</dbReference>
<feature type="domain" description="Piwi" evidence="1">
    <location>
        <begin position="493"/>
        <end position="808"/>
    </location>
</feature>
<reference evidence="2" key="1">
    <citation type="submission" date="2021-05" db="EMBL/GenBank/DDBJ databases">
        <title>A free-living protist that lacks canonical eukaryotic 1 DNA replication and segregation systems.</title>
        <authorList>
            <person name="Salas-Leiva D.E."/>
            <person name="Tromer E.C."/>
            <person name="Curtis B.A."/>
            <person name="Jerlstrom-Hultqvist J."/>
            <person name="Kolisko M."/>
            <person name="Yi Z."/>
            <person name="Salas-Leiva J.S."/>
            <person name="Gallot-Lavallee L."/>
            <person name="Kops G.J.P.L."/>
            <person name="Archibald J.M."/>
            <person name="Simpson A.G.B."/>
            <person name="Roger A.J."/>
        </authorList>
    </citation>
    <scope>NUCLEOTIDE SEQUENCE</scope>
    <source>
        <strain evidence="2">BICM</strain>
    </source>
</reference>
<dbReference type="SMART" id="SM00950">
    <property type="entry name" value="Piwi"/>
    <property type="match status" value="1"/>
</dbReference>
<comment type="caution">
    <text evidence="2">The sequence shown here is derived from an EMBL/GenBank/DDBJ whole genome shotgun (WGS) entry which is preliminary data.</text>
</comment>
<protein>
    <submittedName>
        <fullName evidence="2">Piwi domain</fullName>
    </submittedName>
</protein>
<keyword evidence="3" id="KW-1185">Reference proteome</keyword>
<dbReference type="SUPFAM" id="SSF53098">
    <property type="entry name" value="Ribonuclease H-like"/>
    <property type="match status" value="1"/>
</dbReference>
<sequence>MSTLESNLFTINCAPEAKAYIYSFSLASQGEIRPRRAKSVIAKLIQNHFSTEIKPHQYLVDGTTLVTSVKLPNCEEGSTFSHEYTSRERVEGSETNERKEVKKTETITIQTYQEMSLNPRNVDTAQRQKLEQVMNRIFSKAMGRSPFEYNRAGAKECWLVRKLSANDAERRSREVDRTLERAEVWRTINPTITMRESEFIMKFVVGHRIISTQRATTLNPRNCTPGEINIRPIYDDNSYVVMGFCEKSWDEPMGPETSETYGEYYTKKFAKEPRFTTDEAWHEARKFVEDGIASGAPIRMIKSFSKRKNSNLSDLYLIAGLCRLADLDTETRSGLNALTSINPSRRHEEHMRCHPLLNKKKDESDSMSPLDVLNAWNISIAQQPRNVETRSLPRPEVLIQGVRNSARVDGFNRELAQLSFRRVAVPKWIWLVQDKRGAQEIIERYSREFQDVCRRFNFEIEDGRPARHNFRDANDAMRVLSTIGTPNELKRVPFLVVIDNDDPCYKSLKAKFSTFGLTSQFMNAAKIGRSRTSPRILASNLLSQTICKIGQYPWITRPLCPASMPQPCLAIGIDVYHGKNSFTQGEDNVRQGQRRSVIGMSAWYIDEQGHLETFNRPVETIARQEVMTHDDTGDHLKQFLLSVLKEFDAKALKSLVIFRDGVAHNQFDEVKTNEIAQIHDVLKAEGMSPNVVFAVVQKRIDEQFIRVGGGRGGGSHDHAPAGTMIVDKAVVESDDEFFLFSMGRALSTNKAVHYHVLENTSPNITLEDVASFAYNASHLYYNWAGPVKVPSMTQAASSMAFMVGETLPHTDREFPLHRGLKFI</sequence>
<dbReference type="InterPro" id="IPR036397">
    <property type="entry name" value="RNaseH_sf"/>
</dbReference>
<name>A0A8J6B198_9EUKA</name>
<dbReference type="Gene3D" id="3.30.420.10">
    <property type="entry name" value="Ribonuclease H-like superfamily/Ribonuclease H"/>
    <property type="match status" value="1"/>
</dbReference>
<accession>A0A8J6B198</accession>
<dbReference type="Pfam" id="PF02171">
    <property type="entry name" value="Piwi"/>
    <property type="match status" value="1"/>
</dbReference>
<dbReference type="GO" id="GO:0003676">
    <property type="term" value="F:nucleic acid binding"/>
    <property type="evidence" value="ECO:0007669"/>
    <property type="project" value="InterPro"/>
</dbReference>